<dbReference type="Gene3D" id="3.50.50.60">
    <property type="entry name" value="FAD/NAD(P)-binding domain"/>
    <property type="match status" value="2"/>
</dbReference>
<comment type="similarity">
    <text evidence="1">Belongs to the GMC oxidoreductase family.</text>
</comment>
<keyword evidence="3" id="KW-0274">FAD</keyword>
<keyword evidence="8" id="KW-1185">Reference proteome</keyword>
<dbReference type="RefSeq" id="WP_163677113.1">
    <property type="nucleotide sequence ID" value="NZ_AP022582.1"/>
</dbReference>
<dbReference type="KEGG" id="mseo:MSEO_11590"/>
<feature type="domain" description="Glucose-methanol-choline oxidoreductase N-terminal" evidence="5">
    <location>
        <begin position="118"/>
        <end position="327"/>
    </location>
</feature>
<evidence type="ECO:0000259" key="6">
    <source>
        <dbReference type="Pfam" id="PF05199"/>
    </source>
</evidence>
<evidence type="ECO:0000256" key="2">
    <source>
        <dbReference type="ARBA" id="ARBA00022630"/>
    </source>
</evidence>
<evidence type="ECO:0000256" key="4">
    <source>
        <dbReference type="ARBA" id="ARBA00023002"/>
    </source>
</evidence>
<evidence type="ECO:0000259" key="5">
    <source>
        <dbReference type="Pfam" id="PF00732"/>
    </source>
</evidence>
<dbReference type="Proteomes" id="UP000466632">
    <property type="component" value="Chromosome"/>
</dbReference>
<dbReference type="AlphaFoldDB" id="A0A7I7NWN6"/>
<dbReference type="EMBL" id="AP022582">
    <property type="protein sequence ID" value="BBY00660.1"/>
    <property type="molecule type" value="Genomic_DNA"/>
</dbReference>
<evidence type="ECO:0000313" key="8">
    <source>
        <dbReference type="Proteomes" id="UP000466632"/>
    </source>
</evidence>
<evidence type="ECO:0000256" key="3">
    <source>
        <dbReference type="ARBA" id="ARBA00022827"/>
    </source>
</evidence>
<dbReference type="InterPro" id="IPR036188">
    <property type="entry name" value="FAD/NAD-bd_sf"/>
</dbReference>
<keyword evidence="2" id="KW-0285">Flavoprotein</keyword>
<dbReference type="GO" id="GO:0050660">
    <property type="term" value="F:flavin adenine dinucleotide binding"/>
    <property type="evidence" value="ECO:0007669"/>
    <property type="project" value="InterPro"/>
</dbReference>
<dbReference type="SUPFAM" id="SSF54373">
    <property type="entry name" value="FAD-linked reductases, C-terminal domain"/>
    <property type="match status" value="1"/>
</dbReference>
<evidence type="ECO:0000313" key="7">
    <source>
        <dbReference type="EMBL" id="BBY00660.1"/>
    </source>
</evidence>
<organism evidence="7 8">
    <name type="scientific">Mycobacterium seoulense</name>
    <dbReference type="NCBI Taxonomy" id="386911"/>
    <lineage>
        <taxon>Bacteria</taxon>
        <taxon>Bacillati</taxon>
        <taxon>Actinomycetota</taxon>
        <taxon>Actinomycetes</taxon>
        <taxon>Mycobacteriales</taxon>
        <taxon>Mycobacteriaceae</taxon>
        <taxon>Mycobacterium</taxon>
    </lineage>
</organism>
<proteinExistence type="inferred from homology"/>
<dbReference type="PANTHER" id="PTHR46056:SF12">
    <property type="entry name" value="LONG-CHAIN-ALCOHOL OXIDASE"/>
    <property type="match status" value="1"/>
</dbReference>
<dbReference type="Pfam" id="PF05199">
    <property type="entry name" value="GMC_oxred_C"/>
    <property type="match status" value="1"/>
</dbReference>
<dbReference type="InterPro" id="IPR007867">
    <property type="entry name" value="GMC_OxRtase_C"/>
</dbReference>
<dbReference type="InterPro" id="IPR000172">
    <property type="entry name" value="GMC_OxRdtase_N"/>
</dbReference>
<accession>A0A7I7NWN6</accession>
<gene>
    <name evidence="7" type="ORF">MSEO_11590</name>
</gene>
<feature type="domain" description="Glucose-methanol-choline oxidoreductase C-terminal" evidence="6">
    <location>
        <begin position="426"/>
        <end position="539"/>
    </location>
</feature>
<dbReference type="GO" id="GO:0016614">
    <property type="term" value="F:oxidoreductase activity, acting on CH-OH group of donors"/>
    <property type="evidence" value="ECO:0007669"/>
    <property type="project" value="InterPro"/>
</dbReference>
<dbReference type="Pfam" id="PF00732">
    <property type="entry name" value="GMC_oxred_N"/>
    <property type="match status" value="1"/>
</dbReference>
<dbReference type="Pfam" id="PF13450">
    <property type="entry name" value="NAD_binding_8"/>
    <property type="match status" value="1"/>
</dbReference>
<protein>
    <submittedName>
        <fullName evidence="7">Glucose dehydrogenase</fullName>
    </submittedName>
</protein>
<name>A0A7I7NWN6_9MYCO</name>
<evidence type="ECO:0000256" key="1">
    <source>
        <dbReference type="ARBA" id="ARBA00010790"/>
    </source>
</evidence>
<sequence>MGDRPRGLLKGAVGPRDNESRFLLDVHSRDLPGEKTMQRYRDDDEVDLVVVGAGAGGSVLAQRLARAGWRVVILEAGPFWHPDEDWVSDEAGSHALYWTQKRIIGGEDPIELGKNNSGRGVGGSMVHYAGYTPRFHPSDFHTHTLDGVGADWPIRYEDIRPHYERIELELPVAGQNWPWGYPHRYSFSPHPISGAAAKLWRGAMRLGIEMRVGPVGIVNGTFGNRPHCIYRGYCLQGCKVNAKASPYVTHLPDALAHAVEIRANCMAARVELDENGAARGVVYYDEAGGTERLQRAKVVAIAGYSIETPRLLLNSASERFPNGLGNNEDQVGRYVMVQGATQSAGRWADEVRMYKAPPPEVSSEQFYETDPSRGFARGFSIQTVSPLPIGWAEHVLADGHWGRALREYMRDYNHWATIGVLNELLPLPDNRVTLARETDPYGIPVARFDYTLCDNDKANMAYSTKVIGDILHASGAQDVLTIERFAHLIGGARMGTRPDNSVVDSDHRVWGVPNLFLADGSVCPTQGSANPALTIMALASRLAERMATGKIRRDAPAGRRVKAGARG</sequence>
<dbReference type="PANTHER" id="PTHR46056">
    <property type="entry name" value="LONG-CHAIN-ALCOHOL OXIDASE"/>
    <property type="match status" value="1"/>
</dbReference>
<dbReference type="SUPFAM" id="SSF51905">
    <property type="entry name" value="FAD/NAD(P)-binding domain"/>
    <property type="match status" value="1"/>
</dbReference>
<keyword evidence="4" id="KW-0560">Oxidoreductase</keyword>
<reference evidence="7 8" key="1">
    <citation type="journal article" date="2019" name="Emerg. Microbes Infect.">
        <title>Comprehensive subspecies identification of 175 nontuberculous mycobacteria species based on 7547 genomic profiles.</title>
        <authorList>
            <person name="Matsumoto Y."/>
            <person name="Kinjo T."/>
            <person name="Motooka D."/>
            <person name="Nabeya D."/>
            <person name="Jung N."/>
            <person name="Uechi K."/>
            <person name="Horii T."/>
            <person name="Iida T."/>
            <person name="Fujita J."/>
            <person name="Nakamura S."/>
        </authorList>
    </citation>
    <scope>NUCLEOTIDE SEQUENCE [LARGE SCALE GENOMIC DNA]</scope>
    <source>
        <strain evidence="7 8">JCM 16018</strain>
    </source>
</reference>